<proteinExistence type="inferred from homology"/>
<comment type="similarity">
    <text evidence="2">Belongs to the binding-protein-dependent transport system permease family. CysTW subfamily.</text>
</comment>
<keyword evidence="3" id="KW-0813">Transport</keyword>
<evidence type="ECO:0000256" key="2">
    <source>
        <dbReference type="ARBA" id="ARBA00007069"/>
    </source>
</evidence>
<evidence type="ECO:0000256" key="7">
    <source>
        <dbReference type="ARBA" id="ARBA00022989"/>
    </source>
</evidence>
<dbReference type="GO" id="GO:0035435">
    <property type="term" value="P:phosphate ion transmembrane transport"/>
    <property type="evidence" value="ECO:0007669"/>
    <property type="project" value="InterPro"/>
</dbReference>
<sequence>MRKIHEFFIEKALLLSAVAAVFVVALITYFIFADGLPVMQKYGFAHFILGKDWLPLDNKFGLLPMITGSFLVTIGALLIGVPLGVGCAVFLAEIAPKKAAALIRPAIELLAGIPSVVYGFYGLVILVPLIRKIFGGGGFSILGGSLVLAIMILPTIVNISEDALRSVPKDYKEGSLALGATHWQTIKKVIVPSARSGILTGIVLGMGRAIGETMAVIMVVGNVSALPESILSPVRTLTGNIAIEMGYAAGEHSQALFATGIVLFVIIMILNFMVTLVPKRLGE</sequence>
<feature type="transmembrane region" description="Helical" evidence="9">
    <location>
        <begin position="62"/>
        <end position="95"/>
    </location>
</feature>
<feature type="transmembrane region" description="Helical" evidence="9">
    <location>
        <begin position="255"/>
        <end position="277"/>
    </location>
</feature>
<dbReference type="InterPro" id="IPR005672">
    <property type="entry name" value="Phosphate_PstA"/>
</dbReference>
<dbReference type="PANTHER" id="PTHR30425:SF1">
    <property type="entry name" value="PHOSPHATE TRANSPORT SYSTEM PERMEASE PROTEIN PSTC"/>
    <property type="match status" value="1"/>
</dbReference>
<dbReference type="CDD" id="cd06261">
    <property type="entry name" value="TM_PBP2"/>
    <property type="match status" value="1"/>
</dbReference>
<keyword evidence="12" id="KW-1185">Reference proteome</keyword>
<feature type="transmembrane region" description="Helical" evidence="9">
    <location>
        <begin position="197"/>
        <end position="220"/>
    </location>
</feature>
<keyword evidence="7 9" id="KW-1133">Transmembrane helix</keyword>
<evidence type="ECO:0000259" key="10">
    <source>
        <dbReference type="PROSITE" id="PS50928"/>
    </source>
</evidence>
<feature type="domain" description="ABC transmembrane type-1" evidence="10">
    <location>
        <begin position="66"/>
        <end position="274"/>
    </location>
</feature>
<evidence type="ECO:0000256" key="3">
    <source>
        <dbReference type="ARBA" id="ARBA00022448"/>
    </source>
</evidence>
<dbReference type="STRING" id="1833852.B0537_10545"/>
<name>A0A1S6IXH9_9FIRM</name>
<feature type="transmembrane region" description="Helical" evidence="9">
    <location>
        <begin position="136"/>
        <end position="159"/>
    </location>
</feature>
<comment type="subcellular location">
    <subcellularLocation>
        <location evidence="1">Cell membrane</location>
        <topology evidence="1">Multi-pass membrane protein</topology>
    </subcellularLocation>
</comment>
<dbReference type="AlphaFoldDB" id="A0A1S6IXH9"/>
<evidence type="ECO:0000313" key="12">
    <source>
        <dbReference type="Proteomes" id="UP000189464"/>
    </source>
</evidence>
<evidence type="ECO:0000256" key="9">
    <source>
        <dbReference type="SAM" id="Phobius"/>
    </source>
</evidence>
<keyword evidence="4" id="KW-1003">Cell membrane</keyword>
<dbReference type="RefSeq" id="WP_077714555.1">
    <property type="nucleotide sequence ID" value="NZ_CP019698.1"/>
</dbReference>
<protein>
    <submittedName>
        <fullName evidence="11">Phosphate ABC transporter permease subunit PstC</fullName>
    </submittedName>
</protein>
<dbReference type="GO" id="GO:0005315">
    <property type="term" value="F:phosphate transmembrane transporter activity"/>
    <property type="evidence" value="ECO:0007669"/>
    <property type="project" value="InterPro"/>
</dbReference>
<dbReference type="InterPro" id="IPR035906">
    <property type="entry name" value="MetI-like_sf"/>
</dbReference>
<dbReference type="Gene3D" id="1.10.3720.10">
    <property type="entry name" value="MetI-like"/>
    <property type="match status" value="1"/>
</dbReference>
<accession>A0A1S6IXH9</accession>
<evidence type="ECO:0000313" key="11">
    <source>
        <dbReference type="EMBL" id="AQS59487.1"/>
    </source>
</evidence>
<dbReference type="Pfam" id="PF00528">
    <property type="entry name" value="BPD_transp_1"/>
    <property type="match status" value="1"/>
</dbReference>
<evidence type="ECO:0000256" key="4">
    <source>
        <dbReference type="ARBA" id="ARBA00022475"/>
    </source>
</evidence>
<evidence type="ECO:0000256" key="5">
    <source>
        <dbReference type="ARBA" id="ARBA00022592"/>
    </source>
</evidence>
<dbReference type="SUPFAM" id="SSF161098">
    <property type="entry name" value="MetI-like"/>
    <property type="match status" value="1"/>
</dbReference>
<evidence type="ECO:0000256" key="6">
    <source>
        <dbReference type="ARBA" id="ARBA00022692"/>
    </source>
</evidence>
<feature type="transmembrane region" description="Helical" evidence="9">
    <location>
        <begin position="107"/>
        <end position="130"/>
    </location>
</feature>
<evidence type="ECO:0000256" key="8">
    <source>
        <dbReference type="ARBA" id="ARBA00023136"/>
    </source>
</evidence>
<evidence type="ECO:0000256" key="1">
    <source>
        <dbReference type="ARBA" id="ARBA00004651"/>
    </source>
</evidence>
<keyword evidence="5" id="KW-0592">Phosphate transport</keyword>
<dbReference type="NCBIfam" id="TIGR00974">
    <property type="entry name" value="3a0107s02c"/>
    <property type="match status" value="1"/>
</dbReference>
<dbReference type="PROSITE" id="PS50928">
    <property type="entry name" value="ABC_TM1"/>
    <property type="match status" value="1"/>
</dbReference>
<dbReference type="InterPro" id="IPR000515">
    <property type="entry name" value="MetI-like"/>
</dbReference>
<feature type="transmembrane region" description="Helical" evidence="9">
    <location>
        <begin position="12"/>
        <end position="32"/>
    </location>
</feature>
<keyword evidence="6 9" id="KW-0812">Transmembrane</keyword>
<dbReference type="Proteomes" id="UP000189464">
    <property type="component" value="Chromosome"/>
</dbReference>
<reference evidence="11 12" key="1">
    <citation type="journal article" date="2016" name="Int. J. Syst. Evol. Microbiol.">
        <title>Desulfotomaculum ferrireducens sp. nov., a moderately thermophilic sulfate-reducing and dissimilatory Fe(III)-reducing bacterium isolated from compost.</title>
        <authorList>
            <person name="Yang G."/>
            <person name="Guo J."/>
            <person name="Zhuang L."/>
            <person name="Yuan Y."/>
            <person name="Zhou S."/>
        </authorList>
    </citation>
    <scope>NUCLEOTIDE SEQUENCE [LARGE SCALE GENOMIC DNA]</scope>
    <source>
        <strain evidence="11 12">GSS09</strain>
    </source>
</reference>
<dbReference type="InterPro" id="IPR011864">
    <property type="entry name" value="Phosphate_PstC"/>
</dbReference>
<keyword evidence="8 9" id="KW-0472">Membrane</keyword>
<organism evidence="11 12">
    <name type="scientific">Desulforamulus ferrireducens</name>
    <dbReference type="NCBI Taxonomy" id="1833852"/>
    <lineage>
        <taxon>Bacteria</taxon>
        <taxon>Bacillati</taxon>
        <taxon>Bacillota</taxon>
        <taxon>Clostridia</taxon>
        <taxon>Eubacteriales</taxon>
        <taxon>Peptococcaceae</taxon>
        <taxon>Desulforamulus</taxon>
    </lineage>
</organism>
<dbReference type="GO" id="GO:0005886">
    <property type="term" value="C:plasma membrane"/>
    <property type="evidence" value="ECO:0007669"/>
    <property type="project" value="UniProtKB-SubCell"/>
</dbReference>
<gene>
    <name evidence="11" type="ORF">B0537_10545</name>
</gene>
<dbReference type="InterPro" id="IPR051124">
    <property type="entry name" value="Phosphate_Transport_Permease"/>
</dbReference>
<dbReference type="KEGG" id="dfg:B0537_10545"/>
<dbReference type="OrthoDB" id="9785113at2"/>
<dbReference type="NCBIfam" id="TIGR02138">
    <property type="entry name" value="phosphate_pstC"/>
    <property type="match status" value="1"/>
</dbReference>
<dbReference type="PANTHER" id="PTHR30425">
    <property type="entry name" value="PHOSPHATE TRANSPORT SYSTEM PERMEASE PROTEIN PST"/>
    <property type="match status" value="1"/>
</dbReference>
<dbReference type="EMBL" id="CP019698">
    <property type="protein sequence ID" value="AQS59487.1"/>
    <property type="molecule type" value="Genomic_DNA"/>
</dbReference>